<keyword evidence="6" id="KW-0408">Iron</keyword>
<evidence type="ECO:0000256" key="6">
    <source>
        <dbReference type="ARBA" id="ARBA00023004"/>
    </source>
</evidence>
<dbReference type="PANTHER" id="PTHR24286">
    <property type="entry name" value="CYTOCHROME P450 26"/>
    <property type="match status" value="1"/>
</dbReference>
<dbReference type="PANTHER" id="PTHR24286:SF24">
    <property type="entry name" value="LANOSTEROL 14-ALPHA DEMETHYLASE"/>
    <property type="match status" value="1"/>
</dbReference>
<name>A0ABS9PZW6_9MICO</name>
<evidence type="ECO:0000256" key="2">
    <source>
        <dbReference type="ARBA" id="ARBA00010617"/>
    </source>
</evidence>
<sequence>MASRTDTTRTDRTLDFLRRGYAFSDAWRRELSAVDPRSVARIPLRLLGGRALLVRGDEGVRLFYDTSRVKRHGAMPLPVRGPLFGAGAVHGLDDDEHRHRKAMFVSLAYDDAQVARLLPLVEEQWRRAVDRWQREGSGDVYETAVLAYGRAVMTWAGIEVPEVEQDVWARRLAQIVDGFGALGPQHLLAWVNRARCDRWAASLVRRTRAGELQPPEGTALRVVSEHRDLQGRLLDEHTAGVELQNVVRPTIAVSRFAAFAALALRENAWWAPRLAAEADERGTLAGGREATAFAEEVRRVYPFVPMLPSIAREDFTWQDQQIKAGDRILIDVVGTNLDERHWDSPRTFDPRRFLDVDRESVEHFIPQGGGDVRTGHRCPGEKIAVGVLAITVAALSRPGLQVDPRNLSFDVTRLPTKPHRARVLAGH</sequence>
<dbReference type="PRINTS" id="PR00463">
    <property type="entry name" value="EP450I"/>
</dbReference>
<evidence type="ECO:0000313" key="8">
    <source>
        <dbReference type="EMBL" id="MCG7321151.1"/>
    </source>
</evidence>
<proteinExistence type="inferred from homology"/>
<comment type="cofactor">
    <cofactor evidence="1">
        <name>heme</name>
        <dbReference type="ChEBI" id="CHEBI:30413"/>
    </cofactor>
</comment>
<reference evidence="8 9" key="1">
    <citation type="submission" date="2022-02" db="EMBL/GenBank/DDBJ databases">
        <title>Uncovering new skin microbiome diversity through culturing and metagenomics.</title>
        <authorList>
            <person name="Conlan S."/>
            <person name="Deming C."/>
            <person name="Nisc Comparative Sequencing Program N."/>
            <person name="Segre J.A."/>
        </authorList>
    </citation>
    <scope>NUCLEOTIDE SEQUENCE [LARGE SCALE GENOMIC DNA]</scope>
    <source>
        <strain evidence="8 9">ACRQZ</strain>
    </source>
</reference>
<dbReference type="InterPro" id="IPR001128">
    <property type="entry name" value="Cyt_P450"/>
</dbReference>
<evidence type="ECO:0000256" key="1">
    <source>
        <dbReference type="ARBA" id="ARBA00001971"/>
    </source>
</evidence>
<keyword evidence="9" id="KW-1185">Reference proteome</keyword>
<comment type="similarity">
    <text evidence="2">Belongs to the cytochrome P450 family.</text>
</comment>
<dbReference type="SUPFAM" id="SSF48264">
    <property type="entry name" value="Cytochrome P450"/>
    <property type="match status" value="1"/>
</dbReference>
<keyword evidence="5" id="KW-0560">Oxidoreductase</keyword>
<dbReference type="Proteomes" id="UP001521931">
    <property type="component" value="Unassembled WGS sequence"/>
</dbReference>
<keyword evidence="4" id="KW-0479">Metal-binding</keyword>
<dbReference type="EMBL" id="JAKRCV010000008">
    <property type="protein sequence ID" value="MCG7321151.1"/>
    <property type="molecule type" value="Genomic_DNA"/>
</dbReference>
<dbReference type="InterPro" id="IPR036396">
    <property type="entry name" value="Cyt_P450_sf"/>
</dbReference>
<dbReference type="Gene3D" id="1.10.630.10">
    <property type="entry name" value="Cytochrome P450"/>
    <property type="match status" value="1"/>
</dbReference>
<dbReference type="RefSeq" id="WP_239262591.1">
    <property type="nucleotide sequence ID" value="NZ_JAKRCV010000008.1"/>
</dbReference>
<keyword evidence="3" id="KW-0349">Heme</keyword>
<keyword evidence="7" id="KW-0503">Monooxygenase</keyword>
<protein>
    <submittedName>
        <fullName evidence="8">Cytochrome P450</fullName>
    </submittedName>
</protein>
<comment type="caution">
    <text evidence="8">The sequence shown here is derived from an EMBL/GenBank/DDBJ whole genome shotgun (WGS) entry which is preliminary data.</text>
</comment>
<organism evidence="8 9">
    <name type="scientific">Arsenicicoccus bolidensis</name>
    <dbReference type="NCBI Taxonomy" id="229480"/>
    <lineage>
        <taxon>Bacteria</taxon>
        <taxon>Bacillati</taxon>
        <taxon>Actinomycetota</taxon>
        <taxon>Actinomycetes</taxon>
        <taxon>Micrococcales</taxon>
        <taxon>Intrasporangiaceae</taxon>
        <taxon>Arsenicicoccus</taxon>
    </lineage>
</organism>
<evidence type="ECO:0000256" key="5">
    <source>
        <dbReference type="ARBA" id="ARBA00023002"/>
    </source>
</evidence>
<gene>
    <name evidence="8" type="ORF">MHL29_04475</name>
</gene>
<evidence type="ECO:0000256" key="3">
    <source>
        <dbReference type="ARBA" id="ARBA00022617"/>
    </source>
</evidence>
<evidence type="ECO:0000256" key="7">
    <source>
        <dbReference type="ARBA" id="ARBA00023033"/>
    </source>
</evidence>
<accession>A0ABS9PZW6</accession>
<evidence type="ECO:0000256" key="4">
    <source>
        <dbReference type="ARBA" id="ARBA00022723"/>
    </source>
</evidence>
<evidence type="ECO:0000313" key="9">
    <source>
        <dbReference type="Proteomes" id="UP001521931"/>
    </source>
</evidence>
<dbReference type="InterPro" id="IPR002401">
    <property type="entry name" value="Cyt_P450_E_grp-I"/>
</dbReference>
<dbReference type="Pfam" id="PF00067">
    <property type="entry name" value="p450"/>
    <property type="match status" value="1"/>
</dbReference>